<keyword evidence="3" id="KW-1185">Reference proteome</keyword>
<evidence type="ECO:0000256" key="1">
    <source>
        <dbReference type="SAM" id="Phobius"/>
    </source>
</evidence>
<dbReference type="AlphaFoldDB" id="A0A060HTW1"/>
<keyword evidence="1" id="KW-0812">Transmembrane</keyword>
<dbReference type="HOGENOM" id="CLU_009318_2_0_2"/>
<dbReference type="Gene3D" id="2.130.10.10">
    <property type="entry name" value="YVTN repeat-like/Quinoprotein amine dehydrogenase"/>
    <property type="match status" value="2"/>
</dbReference>
<organism evidence="2 3">
    <name type="scientific">Nitrososphaera viennensis EN76</name>
    <dbReference type="NCBI Taxonomy" id="926571"/>
    <lineage>
        <taxon>Archaea</taxon>
        <taxon>Nitrososphaerota</taxon>
        <taxon>Nitrososphaeria</taxon>
        <taxon>Nitrososphaerales</taxon>
        <taxon>Nitrososphaeraceae</taxon>
        <taxon>Nitrososphaera</taxon>
    </lineage>
</organism>
<dbReference type="KEGG" id="nvn:NVIE_026000"/>
<evidence type="ECO:0000313" key="2">
    <source>
        <dbReference type="EMBL" id="AIC16871.1"/>
    </source>
</evidence>
<dbReference type="NCBIfam" id="TIGR02276">
    <property type="entry name" value="beta_rpt_yvtn"/>
    <property type="match status" value="2"/>
</dbReference>
<dbReference type="EMBL" id="CP007536">
    <property type="protein sequence ID" value="AIC16871.1"/>
    <property type="molecule type" value="Genomic_DNA"/>
</dbReference>
<protein>
    <recommendedName>
        <fullName evidence="4">YncE family protein</fullName>
    </recommendedName>
</protein>
<name>A0A060HTW1_9ARCH</name>
<dbReference type="InterPro" id="IPR011964">
    <property type="entry name" value="YVTN_b-propeller_repeat"/>
</dbReference>
<dbReference type="RefSeq" id="WP_158435230.1">
    <property type="nucleotide sequence ID" value="NZ_CP007536.1"/>
</dbReference>
<dbReference type="OrthoDB" id="9787at2157"/>
<dbReference type="InterPro" id="IPR011044">
    <property type="entry name" value="Quino_amine_DH_bsu"/>
</dbReference>
<proteinExistence type="predicted"/>
<dbReference type="STRING" id="926571.NVIE_026000"/>
<evidence type="ECO:0000313" key="3">
    <source>
        <dbReference type="Proteomes" id="UP000027093"/>
    </source>
</evidence>
<dbReference type="PANTHER" id="PTHR47197:SF3">
    <property type="entry name" value="DIHYDRO-HEME D1 DEHYDROGENASE"/>
    <property type="match status" value="1"/>
</dbReference>
<accession>A0A060HTW1</accession>
<dbReference type="InterPro" id="IPR051200">
    <property type="entry name" value="Host-pathogen_enzymatic-act"/>
</dbReference>
<keyword evidence="1" id="KW-0472">Membrane</keyword>
<keyword evidence="1" id="KW-1133">Transmembrane helix</keyword>
<feature type="transmembrane region" description="Helical" evidence="1">
    <location>
        <begin position="361"/>
        <end position="381"/>
    </location>
</feature>
<dbReference type="SUPFAM" id="SSF50969">
    <property type="entry name" value="YVTN repeat-like/Quinoprotein amine dehydrogenase"/>
    <property type="match status" value="1"/>
</dbReference>
<dbReference type="PANTHER" id="PTHR47197">
    <property type="entry name" value="PROTEIN NIRF"/>
    <property type="match status" value="1"/>
</dbReference>
<dbReference type="InterPro" id="IPR015943">
    <property type="entry name" value="WD40/YVTN_repeat-like_dom_sf"/>
</dbReference>
<gene>
    <name evidence="2" type="ORF">NVIE_026000</name>
</gene>
<reference evidence="2 3" key="1">
    <citation type="journal article" date="2014" name="Int. J. Syst. Evol. Microbiol.">
        <title>Nitrososphaera viennensis gen. nov., sp. nov., an aerobic and mesophilic, ammonia-oxidizing archaeon from soil and a member of the archaeal phylum Thaumarchaeota.</title>
        <authorList>
            <person name="Stieglmeier M."/>
            <person name="Klingl A."/>
            <person name="Alves R.J."/>
            <person name="Rittmann S.K."/>
            <person name="Melcher M."/>
            <person name="Leisch N."/>
            <person name="Schleper C."/>
        </authorList>
    </citation>
    <scope>NUCLEOTIDE SEQUENCE [LARGE SCALE GENOMIC DNA]</scope>
    <source>
        <strain evidence="2">EN76</strain>
    </source>
</reference>
<dbReference type="GeneID" id="74947836"/>
<evidence type="ECO:0008006" key="4">
    <source>
        <dbReference type="Google" id="ProtNLM"/>
    </source>
</evidence>
<dbReference type="Proteomes" id="UP000027093">
    <property type="component" value="Chromosome"/>
</dbReference>
<sequence>MMIPFALVLAVILIAGLAPSNQAAAYAPYSIKLGSPILDVAVNPATNTIYVSHVNSISVINGSSYSLAATIPLDATNDAVGLAVDAPANRLYAAAQDSNQVYVIDTLANRVVEKIPARGWPVGVAVNPETNLVYVANSASGRSESYDFPVEDDLVSVINGTTYRVVADIDVGSRFLSEEGITRDTQGIGVSAPTTISVNPGTNMVYVGGGMSGDIVAVDAYANKVAARIPIEGSHLGSDINLDTNTVYFSNNGRGAIDVIDGSSNTLYYSIERKENGRPFSFPEDVAVNPKTNKLYVADLDSVSIIDPDSRKVIKTIDIGGYKDVAVNPETNLAFVTVRDSSSLVIIDGNTNEMILDPGSYAYEIAAGIGVVSIAVAIFFIKKHKRKSDRA</sequence>